<feature type="compositionally biased region" description="Low complexity" evidence="2">
    <location>
        <begin position="1507"/>
        <end position="1536"/>
    </location>
</feature>
<feature type="compositionally biased region" description="Low complexity" evidence="2">
    <location>
        <begin position="158"/>
        <end position="174"/>
    </location>
</feature>
<feature type="compositionally biased region" description="Polar residues" evidence="2">
    <location>
        <begin position="1243"/>
        <end position="1253"/>
    </location>
</feature>
<dbReference type="EMBL" id="JBDJPC010000001">
    <property type="protein sequence ID" value="KAL1517778.1"/>
    <property type="molecule type" value="Genomic_DNA"/>
</dbReference>
<feature type="region of interest" description="Disordered" evidence="2">
    <location>
        <begin position="1805"/>
        <end position="1913"/>
    </location>
</feature>
<feature type="compositionally biased region" description="Basic and acidic residues" evidence="2">
    <location>
        <begin position="1606"/>
        <end position="1624"/>
    </location>
</feature>
<feature type="compositionally biased region" description="Basic residues" evidence="2">
    <location>
        <begin position="2876"/>
        <end position="2886"/>
    </location>
</feature>
<feature type="compositionally biased region" description="Basic and acidic residues" evidence="2">
    <location>
        <begin position="944"/>
        <end position="961"/>
    </location>
</feature>
<keyword evidence="4" id="KW-1185">Reference proteome</keyword>
<feature type="region of interest" description="Disordered" evidence="2">
    <location>
        <begin position="1969"/>
        <end position="1990"/>
    </location>
</feature>
<feature type="compositionally biased region" description="Polar residues" evidence="2">
    <location>
        <begin position="1039"/>
        <end position="1054"/>
    </location>
</feature>
<dbReference type="Proteomes" id="UP001566132">
    <property type="component" value="Unassembled WGS sequence"/>
</dbReference>
<feature type="compositionally biased region" description="Low complexity" evidence="2">
    <location>
        <begin position="1806"/>
        <end position="1818"/>
    </location>
</feature>
<feature type="compositionally biased region" description="Polar residues" evidence="2">
    <location>
        <begin position="1411"/>
        <end position="1434"/>
    </location>
</feature>
<comment type="caution">
    <text evidence="3">The sequence shown here is derived from an EMBL/GenBank/DDBJ whole genome shotgun (WGS) entry which is preliminary data.</text>
</comment>
<feature type="compositionally biased region" description="Polar residues" evidence="2">
    <location>
        <begin position="1537"/>
        <end position="1561"/>
    </location>
</feature>
<feature type="compositionally biased region" description="Polar residues" evidence="2">
    <location>
        <begin position="1485"/>
        <end position="1497"/>
    </location>
</feature>
<keyword evidence="1" id="KW-0175">Coiled coil</keyword>
<feature type="compositionally biased region" description="Polar residues" evidence="2">
    <location>
        <begin position="1864"/>
        <end position="1882"/>
    </location>
</feature>
<evidence type="ECO:0000256" key="1">
    <source>
        <dbReference type="SAM" id="Coils"/>
    </source>
</evidence>
<feature type="compositionally biased region" description="Polar residues" evidence="2">
    <location>
        <begin position="104"/>
        <end position="136"/>
    </location>
</feature>
<feature type="compositionally biased region" description="Polar residues" evidence="2">
    <location>
        <begin position="1972"/>
        <end position="1987"/>
    </location>
</feature>
<feature type="compositionally biased region" description="Polar residues" evidence="2">
    <location>
        <begin position="996"/>
        <end position="1013"/>
    </location>
</feature>
<feature type="compositionally biased region" description="Polar residues" evidence="2">
    <location>
        <begin position="201"/>
        <end position="213"/>
    </location>
</feature>
<feature type="compositionally biased region" description="Basic and acidic residues" evidence="2">
    <location>
        <begin position="137"/>
        <end position="147"/>
    </location>
</feature>
<feature type="compositionally biased region" description="Basic and acidic residues" evidence="2">
    <location>
        <begin position="1690"/>
        <end position="1699"/>
    </location>
</feature>
<feature type="compositionally biased region" description="Polar residues" evidence="2">
    <location>
        <begin position="1835"/>
        <end position="1849"/>
    </location>
</feature>
<feature type="region of interest" description="Disordered" evidence="2">
    <location>
        <begin position="944"/>
        <end position="1096"/>
    </location>
</feature>
<feature type="compositionally biased region" description="Polar residues" evidence="2">
    <location>
        <begin position="1357"/>
        <end position="1367"/>
    </location>
</feature>
<name>A0ABD1FGL2_HYPHA</name>
<feature type="compositionally biased region" description="Polar residues" evidence="2">
    <location>
        <begin position="1466"/>
        <end position="1477"/>
    </location>
</feature>
<feature type="region of interest" description="Disordered" evidence="2">
    <location>
        <begin position="2084"/>
        <end position="2103"/>
    </location>
</feature>
<feature type="region of interest" description="Disordered" evidence="2">
    <location>
        <begin position="1192"/>
        <end position="1699"/>
    </location>
</feature>
<feature type="compositionally biased region" description="Basic and acidic residues" evidence="2">
    <location>
        <begin position="1254"/>
        <end position="1267"/>
    </location>
</feature>
<organism evidence="3 4">
    <name type="scientific">Hypothenemus hampei</name>
    <name type="common">Coffee berry borer</name>
    <dbReference type="NCBI Taxonomy" id="57062"/>
    <lineage>
        <taxon>Eukaryota</taxon>
        <taxon>Metazoa</taxon>
        <taxon>Ecdysozoa</taxon>
        <taxon>Arthropoda</taxon>
        <taxon>Hexapoda</taxon>
        <taxon>Insecta</taxon>
        <taxon>Pterygota</taxon>
        <taxon>Neoptera</taxon>
        <taxon>Endopterygota</taxon>
        <taxon>Coleoptera</taxon>
        <taxon>Polyphaga</taxon>
        <taxon>Cucujiformia</taxon>
        <taxon>Curculionidae</taxon>
        <taxon>Scolytinae</taxon>
        <taxon>Hypothenemus</taxon>
    </lineage>
</organism>
<feature type="region of interest" description="Disordered" evidence="2">
    <location>
        <begin position="2814"/>
        <end position="2886"/>
    </location>
</feature>
<feature type="compositionally biased region" description="Low complexity" evidence="2">
    <location>
        <begin position="12"/>
        <end position="22"/>
    </location>
</feature>
<proteinExistence type="predicted"/>
<feature type="compositionally biased region" description="Basic and acidic residues" evidence="2">
    <location>
        <begin position="1346"/>
        <end position="1356"/>
    </location>
</feature>
<feature type="compositionally biased region" description="Polar residues" evidence="2">
    <location>
        <begin position="964"/>
        <end position="981"/>
    </location>
</feature>
<feature type="compositionally biased region" description="Basic and acidic residues" evidence="2">
    <location>
        <begin position="1562"/>
        <end position="1575"/>
    </location>
</feature>
<feature type="compositionally biased region" description="Basic and acidic residues" evidence="2">
    <location>
        <begin position="1285"/>
        <end position="1303"/>
    </location>
</feature>
<feature type="region of interest" description="Disordered" evidence="2">
    <location>
        <begin position="1145"/>
        <end position="1167"/>
    </location>
</feature>
<feature type="coiled-coil region" evidence="1">
    <location>
        <begin position="2169"/>
        <end position="2196"/>
    </location>
</feature>
<feature type="compositionally biased region" description="Basic and acidic residues" evidence="2">
    <location>
        <begin position="1220"/>
        <end position="1236"/>
    </location>
</feature>
<feature type="region of interest" description="Disordered" evidence="2">
    <location>
        <begin position="1"/>
        <end position="30"/>
    </location>
</feature>
<protein>
    <submittedName>
        <fullName evidence="3">Uncharacterized protein</fullName>
    </submittedName>
</protein>
<sequence>MSDRQDQDPNEQDVNNPEEQQPPQFPYHMIPPPPFAMNVYNANLNEIQSHEQYMQYYLLQSQAYWYQQQQLLYQQYQANPQQADQQQQAVSISSHSNREPADPTSGSRETQMSQSNRYQAQETQQQPVYPSTSGTSRWDRTFRDTHGEYSGYQTQRSQQQPQQQPQQPQQQPQQPVYPSTSGVARVNPSQSPRGSREAPCNGQSVQEDQQSAHSTPSNSTPSSTTTTTTTTSGSSDREQLRIQQPYRRYRRNEDPFLGPPEFDPDKPSEEDIRDPLTGLRIRFRCPELHDRIDPELGRIANTPRRQFVLEHLLVREGPYACPCSYRHLSYMSRDPSLDYLEPLAWLAPSTLHTPFYMDPSCLPDENLWVERSTEEPSFGPTSTEPTAPFSRRLQDFEPVWFLESSYMICAPLEGVNDRLSDARIASDLIRDMRVWITKYVTGARGADSLLWVIQILMYYLMGIPSFDKMTRRCINIINFIEYFMHTVTTSLTFLHDVKDEERGDFFFMMEQLIGHYIRLVVDNLNYHDHVSKEENSENLSMDPYLVALKVHKILKRVLFGRFDSILIGITLSQFRRLNSNTSRKFMKHLLTFIFDDAALRRTGDDLTDVEEFAIHSLFRLLESQLFEEDIEELKEFISIHFISLDILKLKLSNNRIAQLERADFLFLIDAFQNIVMNTFGSESQRIDWLNNPGLIIEPPMNRPDEVGPEQPLVPRDLKAVVERTCLINPRSPYRILISRHLMKHCDNFSPSLRLLRIMGIERVRRAGYIGSYDRDHEHCDYRVGYTHPHWIFRRWAYSLLGRQHNVNAYRLRRYLEEEQRREREYARNQPPLEIVDLTLDEAVEIPNVESFQSDQYETTLHEMIVSMFNLMERGYGPNPLGSVSEILNQQPGAIAGPSRLMESGHELPAEDLQSQPEEMAVDLEPQDPIEGQASGSSQIQHENVMEHTLSSEDKTVQKQEEMASASNEFIRTASLYSSDQSPVDEATSETGRETSSEGANISKANLYESSSSEFVEPDQIMPPPQRKPLLRSRGASLEAHSSQSDGTQPISSDDSVSRRPHDQRSSLDSTPPPSLAEEAQGEAAARSLTRDSGHETDEVTALYSGFSSDDLTSKLFDCKLKMSKSETTSSTARVEDISPDQIRLPFVSNPNIPKELAKPKEGSVSSEKMMFHSADDVSSAAEAVESPLNVSVGEEAGVEENTSQVKGHLPSEPRMGVTALKEKFESYGEAKDEYKKEKHSLRSSHQTESFEPSTSRDAEPASSRSRESLGVSIPIDKIKGPQLESKQRRLSKDSDSSKEEPSKFKPTTSAEKSFETKDASSKSSDERQSWRKPESKTPKSSSTTTFKDRKPIRSDPRQSTSKPSASEQFKRDVKGVSKSGQSSTSPSLRKLSTDSGSDMDPKNPSKKPWSSYGTVPKSQQTAEGKRSSTSITTLSKESSPPPRRSSVTSASRQPSGGSTPKIPPRGSSSAQRTTETSRPAFASGVGQSTSNPKESIGSTTKSDKESSSSSSRRSSLTSTSRQPSESSSSKFPPKGSLLTQRTTEPLNPAFTSRVGQSTSISKESKLHSPSPERKQSIGTRRISGEIKSSPSSTSKPSPSPPARSPSRRDSPLHKRVKTLSEENSTKPPEPTPRICRSSGPNVPSPKKQVRRQSDSSDTSVEPPPPSTVLKRVRDPKEEVSDLPSTSTDISIDKSEYEAKDSPFYKKTKTTEEVPMTYEDTILTVEISQELEEEPPVLRMELGAPSEHVESEMPIITSDTERLGSVGERASVVSTASDLPVLEAVVQDAFPHMVAETVYALEPAMQTSESLTSISTISRSDNDRPVESFQDESADKMQSSESKLGESLTSAGIVPTVTDTENKGESANSNVEAEASTSASQVTSHDKEESIESSSDNIDKTQIGNASKTLEGDLEKNCMKKPLQSAEKSFSSISLYSGMRTRSRTSEPLQTSQKCEKEFTVVHYEDLDKKNVSKSNRNQNENTHSSVLPDTVLPPLAHSTLVPISKSFSIDGLSKKSFLNLQSPRRGASELKLLEPTSCTAFYNNFGKEITEEEVQTDQTNNLTITNQVSQTDVTDNSITSQCKSNKVKRMSDSDVGTMSDGDGVIQEEPQAIDLKVNRRPLSPKNVFSESTKPRFNVTKSPFQSTSDFINPNLEELSKGLGTPRVYTQAKFEKQTRNSYEQELARLEMEQAHTTRRKLSQNVQYLTQHSTVPSQFVTQGHTTSIPKRKFFHITTDSNELIDNVFEGPIGKPSYNQPNLIFDGMEPVKSILKKEQKVPRESKMKRIKFGDIRDDFQSVHVPTDPYSKKLFIKVKPRDVVPVDIIQDYMDEDCRLEEEQERLWRLKWEHDQAEERVQALVRSMEGKERMEVQPSGFVHNVFNTSKNSPGLSYAQLNRVRNEGTRHYNDDLTRYSILQDENVVMHNHQITESIANYNCINHFNVKSSLVNRSEIAAPSQFYYPNLTMPKINYNVVNHNMNPNIEPTTPSFLSSEVQTHLPHRLAQRTFYKNEKVKEEVDEEFTRRKVQNVDEDVEEEADEKKTHYFNFSQQQQHFVGDSFRFPETPTPSPVPLNMNLPLGTRILQKVNPVTYKEPSQTAAIDSGSLCFSADRSSYEIAPTDLTRQLYDRRHELMIQSQNVISQMYPEEFTRSLSDLEHQANLRKLSTWNTPKIDSGDRQQEHHLYMPLPPKKRRINDTGIKIDELIMTNNKTIDLKPTGNGKLMKDDISYPAARQLSIADVQNLNMKTVAARKQYPDIPGMNLFNNIYDQMDNGKSTSNVNNNKNVMNVYINGEIKDYTNNDKSVCVMIRMDRKEEVASPSANQYHPHHQPQAQFSAPTLPVPTTHVIPSQVVEESVTPPRSRRGRKGNISEKPPPPMKRGRGRPKKTI</sequence>
<feature type="compositionally biased region" description="Basic and acidic residues" evidence="2">
    <location>
        <begin position="263"/>
        <end position="274"/>
    </location>
</feature>
<gene>
    <name evidence="3" type="ORF">ABEB36_001501</name>
</gene>
<feature type="coiled-coil region" evidence="1">
    <location>
        <begin position="2333"/>
        <end position="2367"/>
    </location>
</feature>
<evidence type="ECO:0000256" key="2">
    <source>
        <dbReference type="SAM" id="MobiDB-lite"/>
    </source>
</evidence>
<evidence type="ECO:0000313" key="3">
    <source>
        <dbReference type="EMBL" id="KAL1517778.1"/>
    </source>
</evidence>
<feature type="compositionally biased region" description="Polar residues" evidence="2">
    <location>
        <begin position="1378"/>
        <end position="1387"/>
    </location>
</feature>
<evidence type="ECO:0000313" key="4">
    <source>
        <dbReference type="Proteomes" id="UP001566132"/>
    </source>
</evidence>
<feature type="region of interest" description="Disordered" evidence="2">
    <location>
        <begin position="84"/>
        <end position="275"/>
    </location>
</feature>
<feature type="compositionally biased region" description="Basic and acidic residues" evidence="2">
    <location>
        <begin position="1055"/>
        <end position="1065"/>
    </location>
</feature>
<feature type="compositionally biased region" description="Polar residues" evidence="2">
    <location>
        <begin position="176"/>
        <end position="193"/>
    </location>
</feature>
<feature type="compositionally biased region" description="Low complexity" evidence="2">
    <location>
        <begin position="214"/>
        <end position="234"/>
    </location>
</feature>
<reference evidence="3 4" key="1">
    <citation type="submission" date="2024-05" db="EMBL/GenBank/DDBJ databases">
        <title>Genetic variation in Jamaican populations of the coffee berry borer (Hypothenemus hampei).</title>
        <authorList>
            <person name="Errbii M."/>
            <person name="Myrie A."/>
        </authorList>
    </citation>
    <scope>NUCLEOTIDE SEQUENCE [LARGE SCALE GENOMIC DNA]</scope>
    <source>
        <strain evidence="3">JA-Hopewell-2020-01-JO</strain>
        <tissue evidence="3">Whole body</tissue>
    </source>
</reference>
<accession>A0ABD1FGL2</accession>
<feature type="compositionally biased region" description="Basic and acidic residues" evidence="2">
    <location>
        <begin position="1312"/>
        <end position="1337"/>
    </location>
</feature>